<dbReference type="InterPro" id="IPR000412">
    <property type="entry name" value="ABC_2_transport"/>
</dbReference>
<comment type="similarity">
    <text evidence="6">Belongs to the ABC-2 integral membrane protein family.</text>
</comment>
<proteinExistence type="inferred from homology"/>
<evidence type="ECO:0000256" key="1">
    <source>
        <dbReference type="ARBA" id="ARBA00004141"/>
    </source>
</evidence>
<dbReference type="PROSITE" id="PS51012">
    <property type="entry name" value="ABC_TM2"/>
    <property type="match status" value="1"/>
</dbReference>
<comment type="caution">
    <text evidence="8">The sequence shown here is derived from an EMBL/GenBank/DDBJ whole genome shotgun (WGS) entry which is preliminary data.</text>
</comment>
<dbReference type="PANTHER" id="PTHR43229">
    <property type="entry name" value="NODULATION PROTEIN J"/>
    <property type="match status" value="1"/>
</dbReference>
<evidence type="ECO:0000256" key="2">
    <source>
        <dbReference type="ARBA" id="ARBA00022692"/>
    </source>
</evidence>
<dbReference type="InterPro" id="IPR013525">
    <property type="entry name" value="ABC2_TM"/>
</dbReference>
<evidence type="ECO:0000256" key="6">
    <source>
        <dbReference type="RuleBase" id="RU361157"/>
    </source>
</evidence>
<keyword evidence="3 6" id="KW-1133">Transmembrane helix</keyword>
<evidence type="ECO:0000313" key="8">
    <source>
        <dbReference type="EMBL" id="TQM00981.1"/>
    </source>
</evidence>
<dbReference type="EMBL" id="VFOZ01000001">
    <property type="protein sequence ID" value="TQM00981.1"/>
    <property type="molecule type" value="Genomic_DNA"/>
</dbReference>
<dbReference type="Proteomes" id="UP000316096">
    <property type="component" value="Unassembled WGS sequence"/>
</dbReference>
<keyword evidence="5" id="KW-0046">Antibiotic resistance</keyword>
<accession>A0A543CV84</accession>
<dbReference type="GO" id="GO:0046677">
    <property type="term" value="P:response to antibiotic"/>
    <property type="evidence" value="ECO:0007669"/>
    <property type="project" value="UniProtKB-KW"/>
</dbReference>
<evidence type="ECO:0000313" key="9">
    <source>
        <dbReference type="Proteomes" id="UP000316096"/>
    </source>
</evidence>
<dbReference type="InterPro" id="IPR047817">
    <property type="entry name" value="ABC2_TM_bact-type"/>
</dbReference>
<feature type="transmembrane region" description="Helical" evidence="6">
    <location>
        <begin position="236"/>
        <end position="254"/>
    </location>
</feature>
<keyword evidence="4 6" id="KW-0472">Membrane</keyword>
<feature type="transmembrane region" description="Helical" evidence="6">
    <location>
        <begin position="181"/>
        <end position="200"/>
    </location>
</feature>
<keyword evidence="9" id="KW-1185">Reference proteome</keyword>
<dbReference type="PRINTS" id="PR00164">
    <property type="entry name" value="ABC2TRNSPORT"/>
</dbReference>
<dbReference type="OrthoDB" id="9778589at2"/>
<feature type="transmembrane region" description="Helical" evidence="6">
    <location>
        <begin position="69"/>
        <end position="88"/>
    </location>
</feature>
<evidence type="ECO:0000256" key="5">
    <source>
        <dbReference type="ARBA" id="ARBA00023251"/>
    </source>
</evidence>
<evidence type="ECO:0000259" key="7">
    <source>
        <dbReference type="PROSITE" id="PS51012"/>
    </source>
</evidence>
<feature type="transmembrane region" description="Helical" evidence="6">
    <location>
        <begin position="31"/>
        <end position="49"/>
    </location>
</feature>
<name>A0A543CV84_9ACTN</name>
<keyword evidence="2 6" id="KW-0812">Transmembrane</keyword>
<dbReference type="GO" id="GO:0043190">
    <property type="term" value="C:ATP-binding cassette (ABC) transporter complex"/>
    <property type="evidence" value="ECO:0007669"/>
    <property type="project" value="InterPro"/>
</dbReference>
<dbReference type="PANTHER" id="PTHR43229:SF2">
    <property type="entry name" value="NODULATION PROTEIN J"/>
    <property type="match status" value="1"/>
</dbReference>
<dbReference type="AlphaFoldDB" id="A0A543CV84"/>
<dbReference type="InterPro" id="IPR051784">
    <property type="entry name" value="Nod_factor_ABC_transporter"/>
</dbReference>
<evidence type="ECO:0000256" key="3">
    <source>
        <dbReference type="ARBA" id="ARBA00022989"/>
    </source>
</evidence>
<evidence type="ECO:0000256" key="4">
    <source>
        <dbReference type="ARBA" id="ARBA00023136"/>
    </source>
</evidence>
<dbReference type="GO" id="GO:0140359">
    <property type="term" value="F:ABC-type transporter activity"/>
    <property type="evidence" value="ECO:0007669"/>
    <property type="project" value="InterPro"/>
</dbReference>
<gene>
    <name evidence="8" type="ORF">FB559_6723</name>
</gene>
<reference evidence="8 9" key="1">
    <citation type="submission" date="2019-06" db="EMBL/GenBank/DDBJ databases">
        <title>Sequencing the genomes of 1000 actinobacteria strains.</title>
        <authorList>
            <person name="Klenk H.-P."/>
        </authorList>
    </citation>
    <scope>NUCLEOTIDE SEQUENCE [LARGE SCALE GENOMIC DNA]</scope>
    <source>
        <strain evidence="8 9">DSM 102200</strain>
    </source>
</reference>
<comment type="subcellular location">
    <subcellularLocation>
        <location evidence="6">Cell membrane</location>
        <topology evidence="6">Multi-pass membrane protein</topology>
    </subcellularLocation>
    <subcellularLocation>
        <location evidence="1">Membrane</location>
        <topology evidence="1">Multi-pass membrane protein</topology>
    </subcellularLocation>
</comment>
<dbReference type="RefSeq" id="WP_141960871.1">
    <property type="nucleotide sequence ID" value="NZ_VFOZ01000001.1"/>
</dbReference>
<keyword evidence="6" id="KW-1003">Cell membrane</keyword>
<feature type="transmembrane region" description="Helical" evidence="6">
    <location>
        <begin position="126"/>
        <end position="144"/>
    </location>
</feature>
<feature type="transmembrane region" description="Helical" evidence="6">
    <location>
        <begin position="150"/>
        <end position="169"/>
    </location>
</feature>
<feature type="domain" description="ABC transmembrane type-2" evidence="7">
    <location>
        <begin position="29"/>
        <end position="261"/>
    </location>
</feature>
<sequence length="264" mass="29216">MHTLARARSAPAFRELGYWLFRYRRTWRGSIVISVANPLLFLTALGLGLGKLVNRNGSEYLHGHPYVEFILPGMLIAAVMQTAFLEAAGPVMDAVRPRGNYRAAAATPLAPADILYGHLMYWALRAVQNSIMFTGVSILFGAVSVYRAPLLVPIALLVAVAFATPAAAWSVTVTRRSQLNAMFRFVVLPLYMFSGTFFPIEQLPAWLRPVAWVTPLWHGVDLCRTVALGTATLPRTLIHTGYLAAMAIIGLLVARRNYRRKLHV</sequence>
<dbReference type="PIRSF" id="PIRSF006648">
    <property type="entry name" value="DrrB"/>
    <property type="match status" value="1"/>
</dbReference>
<keyword evidence="6" id="KW-0813">Transport</keyword>
<dbReference type="Pfam" id="PF01061">
    <property type="entry name" value="ABC2_membrane"/>
    <property type="match status" value="1"/>
</dbReference>
<protein>
    <recommendedName>
        <fullName evidence="6">Transport permease protein</fullName>
    </recommendedName>
</protein>
<organism evidence="8 9">
    <name type="scientific">Actinoallomurus bryophytorum</name>
    <dbReference type="NCBI Taxonomy" id="1490222"/>
    <lineage>
        <taxon>Bacteria</taxon>
        <taxon>Bacillati</taxon>
        <taxon>Actinomycetota</taxon>
        <taxon>Actinomycetes</taxon>
        <taxon>Streptosporangiales</taxon>
        <taxon>Thermomonosporaceae</taxon>
        <taxon>Actinoallomurus</taxon>
    </lineage>
</organism>